<evidence type="ECO:0000313" key="1">
    <source>
        <dbReference type="EMBL" id="RAQ29801.1"/>
    </source>
</evidence>
<organism evidence="1 2">
    <name type="scientific">Hydrogeniiclostridium mannosilyticum</name>
    <dbReference type="NCBI Taxonomy" id="2764322"/>
    <lineage>
        <taxon>Bacteria</taxon>
        <taxon>Bacillati</taxon>
        <taxon>Bacillota</taxon>
        <taxon>Clostridia</taxon>
        <taxon>Eubacteriales</taxon>
        <taxon>Acutalibacteraceae</taxon>
        <taxon>Hydrogeniiclostridium</taxon>
    </lineage>
</organism>
<comment type="caution">
    <text evidence="1">The sequence shown here is derived from an EMBL/GenBank/DDBJ whole genome shotgun (WGS) entry which is preliminary data.</text>
</comment>
<reference evidence="1 2" key="1">
    <citation type="submission" date="2018-06" db="EMBL/GenBank/DDBJ databases">
        <title>Noncontiguous genome sequence of Ruminococcaceae bacterium ASD2818.</title>
        <authorList>
            <person name="Chaplin A.V."/>
            <person name="Sokolova S.R."/>
            <person name="Kochetkova T.O."/>
            <person name="Goltsov A.Y."/>
            <person name="Trofimov D.Y."/>
            <person name="Efimov B.A."/>
        </authorList>
    </citation>
    <scope>NUCLEOTIDE SEQUENCE [LARGE SCALE GENOMIC DNA]</scope>
    <source>
        <strain evidence="1 2">ASD2818</strain>
    </source>
</reference>
<protein>
    <submittedName>
        <fullName evidence="1">Uncharacterized protein</fullName>
    </submittedName>
</protein>
<dbReference type="RefSeq" id="WP_112332230.1">
    <property type="nucleotide sequence ID" value="NZ_QLYR01000002.1"/>
</dbReference>
<keyword evidence="2" id="KW-1185">Reference proteome</keyword>
<dbReference type="AlphaFoldDB" id="A0A328UFG9"/>
<dbReference type="EMBL" id="QLYR01000002">
    <property type="protein sequence ID" value="RAQ29801.1"/>
    <property type="molecule type" value="Genomic_DNA"/>
</dbReference>
<dbReference type="Proteomes" id="UP000249377">
    <property type="component" value="Unassembled WGS sequence"/>
</dbReference>
<sequence>MWLARQMIEAQRRQPAAEASYLAEGDGAEGANRYLGVELAAPWGIEYAAPDYARATLVATQEGMVCVGTAMQASGLLEAGELRLFSRGGAEIILRNDGTVSINGRVFEAKEG</sequence>
<name>A0A328UFG9_9FIRM</name>
<gene>
    <name evidence="1" type="ORF">DPQ25_05775</name>
</gene>
<proteinExistence type="predicted"/>
<evidence type="ECO:0000313" key="2">
    <source>
        <dbReference type="Proteomes" id="UP000249377"/>
    </source>
</evidence>
<accession>A0A328UFG9</accession>